<dbReference type="Pfam" id="PF14625">
    <property type="entry name" value="Lustrin_cystein"/>
    <property type="match status" value="10"/>
</dbReference>
<protein>
    <submittedName>
        <fullName evidence="1">Uncharacterized protein</fullName>
    </submittedName>
</protein>
<accession>A0AA36GAV5</accession>
<feature type="non-terminal residue" evidence="1">
    <location>
        <position position="782"/>
    </location>
</feature>
<dbReference type="InterPro" id="IPR028150">
    <property type="entry name" value="Lustrin_cystein"/>
</dbReference>
<gene>
    <name evidence="1" type="ORF">MSPICULIGERA_LOCUS23562</name>
</gene>
<organism evidence="1 2">
    <name type="scientific">Mesorhabditis spiculigera</name>
    <dbReference type="NCBI Taxonomy" id="96644"/>
    <lineage>
        <taxon>Eukaryota</taxon>
        <taxon>Metazoa</taxon>
        <taxon>Ecdysozoa</taxon>
        <taxon>Nematoda</taxon>
        <taxon>Chromadorea</taxon>
        <taxon>Rhabditida</taxon>
        <taxon>Rhabditina</taxon>
        <taxon>Rhabditomorpha</taxon>
        <taxon>Rhabditoidea</taxon>
        <taxon>Rhabditidae</taxon>
        <taxon>Mesorhabditinae</taxon>
        <taxon>Mesorhabditis</taxon>
    </lineage>
</organism>
<dbReference type="InterPro" id="IPR006150">
    <property type="entry name" value="Cys_repeat_1"/>
</dbReference>
<name>A0AA36GAV5_9BILA</name>
<dbReference type="PANTHER" id="PTHR46339:SF15">
    <property type="entry name" value="CC DOMAIN-CONTAINING PROTEIN"/>
    <property type="match status" value="1"/>
</dbReference>
<dbReference type="EMBL" id="CATQJA010002706">
    <property type="protein sequence ID" value="CAJ0585546.1"/>
    <property type="molecule type" value="Genomic_DNA"/>
</dbReference>
<reference evidence="1" key="1">
    <citation type="submission" date="2023-06" db="EMBL/GenBank/DDBJ databases">
        <authorList>
            <person name="Delattre M."/>
        </authorList>
    </citation>
    <scope>NUCLEOTIDE SEQUENCE</scope>
    <source>
        <strain evidence="1">AF72</strain>
    </source>
</reference>
<sequence>MGESKEVFFVYCMKRFYLAVCLYSCELSLLRKHMLCCSTAVSFTCPSIGQTPVVSQQGNNLFCNSAGQRDVCPINSLCLSAANSAGLLICCFSSPSNVQPICPNNGQPQSSLGGSFVSCDITNPTCSAGYTCVRASNDFQTTLCCTQGSTPTDPICPNQQTAQLTNGRPTYCNPATLSSCSSGFSCTAASNVAGTFICCSSSGTSTCPANFSPSLDNLGNQIFCTPTNTAGCPGGSQCLQSPNNNAFFLCCRSSISPRVCPNGQNALINSNGNLESCTGPGAPCSQTGYTCTLSPVLAQYFCCGAGSSQLAVCADGRDTYQQVSGQVYTCSPLQLPTGCPVGYDCAQSSVLGTYVCCRTAATTVSPQTCPSGWNAYRNEVTGETRTCTGPFDMSCPIGFSCTPANNMFAGSSAFVCCRLATALRCISGQPLLLNNQPRLCSTQQLNQCPPSYTCQQSTIPSITICCTNIPFPLSRDSSQFCPDGSQAALIGTTVQYCTDVGTQSSCPTSHICQQNVAGRNLCCRVTRARISSSKLAPSALKETAEVCGPGTISQMKAGVVVKCADQRDCEKPFNCLESPTHSNASFCCQRARCPSGVQLSAEGRLCTNDGDCGVDAQCQRAVNMPKVSVCCAVEGPATTRCEGAGTLLVSGRPGESVCDKGYECSSRTSTARAVCCARATTVGAVVCPPSRVPFYVSMIAKKLLYCDDTGYMCPLDFECLRSADLDRFLCCSPLPRCPGGTRPVEDEGAQIRCTGEKDCPAGSFCRPSSVSNHRICCGQDDE</sequence>
<dbReference type="AlphaFoldDB" id="A0AA36GAV5"/>
<evidence type="ECO:0000313" key="2">
    <source>
        <dbReference type="Proteomes" id="UP001177023"/>
    </source>
</evidence>
<dbReference type="SMART" id="SM00289">
    <property type="entry name" value="WR1"/>
    <property type="match status" value="14"/>
</dbReference>
<proteinExistence type="predicted"/>
<dbReference type="InterPro" id="IPR053014">
    <property type="entry name" value="Cuticle_assoc_divergent"/>
</dbReference>
<dbReference type="PANTHER" id="PTHR46339">
    <property type="entry name" value="PROTEIN CBG15282-RELATED"/>
    <property type="match status" value="1"/>
</dbReference>
<dbReference type="Proteomes" id="UP001177023">
    <property type="component" value="Unassembled WGS sequence"/>
</dbReference>
<evidence type="ECO:0000313" key="1">
    <source>
        <dbReference type="EMBL" id="CAJ0585546.1"/>
    </source>
</evidence>
<keyword evidence="2" id="KW-1185">Reference proteome</keyword>
<comment type="caution">
    <text evidence="1">The sequence shown here is derived from an EMBL/GenBank/DDBJ whole genome shotgun (WGS) entry which is preliminary data.</text>
</comment>